<evidence type="ECO:0000256" key="1">
    <source>
        <dbReference type="SAM" id="MobiDB-lite"/>
    </source>
</evidence>
<dbReference type="AlphaFoldDB" id="A0A160KW20"/>
<proteinExistence type="predicted"/>
<evidence type="ECO:0000313" key="2">
    <source>
        <dbReference type="EMBL" id="AND17947.1"/>
    </source>
</evidence>
<dbReference type="KEGG" id="rtn:A6122_2839"/>
<organism evidence="2 3">
    <name type="scientific">Rathayibacter tritici</name>
    <dbReference type="NCBI Taxonomy" id="33888"/>
    <lineage>
        <taxon>Bacteria</taxon>
        <taxon>Bacillati</taxon>
        <taxon>Actinomycetota</taxon>
        <taxon>Actinomycetes</taxon>
        <taxon>Micrococcales</taxon>
        <taxon>Microbacteriaceae</taxon>
        <taxon>Rathayibacter</taxon>
    </lineage>
</organism>
<dbReference type="Proteomes" id="UP000077071">
    <property type="component" value="Chromosome"/>
</dbReference>
<name>A0A160KW20_9MICO</name>
<protein>
    <submittedName>
        <fullName evidence="2">Uncharacterized protein</fullName>
    </submittedName>
</protein>
<feature type="compositionally biased region" description="Polar residues" evidence="1">
    <location>
        <begin position="115"/>
        <end position="132"/>
    </location>
</feature>
<feature type="compositionally biased region" description="Polar residues" evidence="1">
    <location>
        <begin position="92"/>
        <end position="108"/>
    </location>
</feature>
<evidence type="ECO:0000313" key="3">
    <source>
        <dbReference type="Proteomes" id="UP000077071"/>
    </source>
</evidence>
<gene>
    <name evidence="2" type="ORF">A6122_2839</name>
</gene>
<accession>A0A160KW20</accession>
<feature type="region of interest" description="Disordered" evidence="1">
    <location>
        <begin position="88"/>
        <end position="159"/>
    </location>
</feature>
<reference evidence="2 3" key="1">
    <citation type="submission" date="2016-05" db="EMBL/GenBank/DDBJ databases">
        <title>Complete genome sequence of Rathayibacter tritici NCPPB 1953.</title>
        <authorList>
            <person name="Park J."/>
            <person name="Lee H.-H."/>
            <person name="Lee S.-W."/>
            <person name="Seo Y.-S."/>
        </authorList>
    </citation>
    <scope>NUCLEOTIDE SEQUENCE [LARGE SCALE GENOMIC DNA]</scope>
    <source>
        <strain evidence="2 3">NCPPB 1953</strain>
    </source>
</reference>
<keyword evidence="3" id="KW-1185">Reference proteome</keyword>
<dbReference type="EMBL" id="CP015515">
    <property type="protein sequence ID" value="AND17947.1"/>
    <property type="molecule type" value="Genomic_DNA"/>
</dbReference>
<dbReference type="PATRIC" id="fig|33888.3.peg.3192"/>
<sequence length="159" mass="17283">MMSKNYTRQADGRYALAAYAGKYACDSATCTLTDRRKLIGVYNPHEVSTYDGWPAGGVLGLQNMYCDNGGKEKCPDWVTYSILNHRVDNPYGTASDTARPQGDESMSASVEEGLTPQQESSQSSILNGQEIQSLRAEIGAGTTRTQFSDQPLPETISAK</sequence>